<dbReference type="AlphaFoldDB" id="A0A1R1LP30"/>
<evidence type="ECO:0000313" key="1">
    <source>
        <dbReference type="EMBL" id="OMH29301.1"/>
    </source>
</evidence>
<dbReference type="InterPro" id="IPR003718">
    <property type="entry name" value="OsmC/Ohr_fam"/>
</dbReference>
<dbReference type="SUPFAM" id="SSF82784">
    <property type="entry name" value="OsmC-like"/>
    <property type="match status" value="1"/>
</dbReference>
<organism evidence="1 2">
    <name type="scientific">Tersicoccus phoenicis</name>
    <dbReference type="NCBI Taxonomy" id="554083"/>
    <lineage>
        <taxon>Bacteria</taxon>
        <taxon>Bacillati</taxon>
        <taxon>Actinomycetota</taxon>
        <taxon>Actinomycetes</taxon>
        <taxon>Micrococcales</taxon>
        <taxon>Micrococcaceae</taxon>
        <taxon>Tersicoccus</taxon>
    </lineage>
</organism>
<keyword evidence="2" id="KW-1185">Reference proteome</keyword>
<sequence>MTETPDPALRSIDLTRDATGRYTARNATGAAVTFGRAEDLLSPVELLLAAIAGCSAIDVDTVTSRRTEPTEFRVEATGRKVVEDGASRVEDLRLSFRLAFDDDDAGRQAAGMVDRLVALSHDKNCTVSRTVEHGTPVANDVEVRVGDSGN</sequence>
<dbReference type="Gene3D" id="3.30.300.20">
    <property type="match status" value="1"/>
</dbReference>
<evidence type="ECO:0000313" key="2">
    <source>
        <dbReference type="Proteomes" id="UP000187085"/>
    </source>
</evidence>
<protein>
    <submittedName>
        <fullName evidence="1">Oxidoreductase</fullName>
    </submittedName>
</protein>
<gene>
    <name evidence="1" type="ORF">BKD30_01015</name>
</gene>
<dbReference type="Pfam" id="PF02566">
    <property type="entry name" value="OsmC"/>
    <property type="match status" value="1"/>
</dbReference>
<dbReference type="InterPro" id="IPR015946">
    <property type="entry name" value="KH_dom-like_a/b"/>
</dbReference>
<dbReference type="Proteomes" id="UP000187085">
    <property type="component" value="Unassembled WGS sequence"/>
</dbReference>
<dbReference type="PANTHER" id="PTHR34352">
    <property type="entry name" value="PROTEIN YHFA"/>
    <property type="match status" value="1"/>
</dbReference>
<dbReference type="OrthoDB" id="4864805at2"/>
<dbReference type="InterPro" id="IPR036102">
    <property type="entry name" value="OsmC/Ohrsf"/>
</dbReference>
<comment type="caution">
    <text evidence="1">The sequence shown here is derived from an EMBL/GenBank/DDBJ whole genome shotgun (WGS) entry which is preliminary data.</text>
</comment>
<reference evidence="1 2" key="1">
    <citation type="submission" date="2016-12" db="EMBL/GenBank/DDBJ databases">
        <title>Draft genome of Tersicoccus phoenicis 1P05MA.</title>
        <authorList>
            <person name="Nakajima Y."/>
            <person name="Yoshizawa S."/>
            <person name="Nakamura K."/>
            <person name="Ogura Y."/>
            <person name="Hayashi T."/>
            <person name="Kogure K."/>
        </authorList>
    </citation>
    <scope>NUCLEOTIDE SEQUENCE [LARGE SCALE GENOMIC DNA]</scope>
    <source>
        <strain evidence="1 2">1p05MA</strain>
    </source>
</reference>
<dbReference type="STRING" id="554083.BKD30_01015"/>
<accession>A0A1R1LP30</accession>
<dbReference type="EMBL" id="MRDE01000006">
    <property type="protein sequence ID" value="OMH29301.1"/>
    <property type="molecule type" value="Genomic_DNA"/>
</dbReference>
<name>A0A1R1LP30_9MICC</name>
<dbReference type="PANTHER" id="PTHR34352:SF1">
    <property type="entry name" value="PROTEIN YHFA"/>
    <property type="match status" value="1"/>
</dbReference>
<proteinExistence type="predicted"/>
<dbReference type="RefSeq" id="WP_076700782.1">
    <property type="nucleotide sequence ID" value="NZ_MRDE01000006.1"/>
</dbReference>